<evidence type="ECO:0000313" key="8">
    <source>
        <dbReference type="Proteomes" id="UP000321571"/>
    </source>
</evidence>
<dbReference type="EMBL" id="VDUX01000004">
    <property type="protein sequence ID" value="TXL60621.1"/>
    <property type="molecule type" value="Genomic_DNA"/>
</dbReference>
<sequence>MEDAAARRARHVRPRHGRRHERARLLRPGVLARRARLAGPREARRPVRAAERGRRPDRRPHQGARGARLDHHHRRRRAGAPDGRRRPGGPGRHCVSRTALITGVAGQDGTYLARHLVSLGYTVVGTTMPGAPHPLRPYLPEIVLEELDLRDTADLRRLVEQHAPDEIYNLAAMTQVNECWANPALAHEVNAHAVDRMLEAVHELAPETRVLQPSTSQIYGTAAPSPQDETTPHDPRNPYAESKSLAHRSAVERRERDGLPVSVAILYNHESPLRGPEFVTRKITRAAAEIAAGKRDRITLGNLDTSRDWGAATDYVVAMHAILQHDEPMDFTVATGTLHSLRELVDVAFGAAGLADPWSYVQHDADLLRQADTPGLLGDPTRIRDTLGWEATTSFEAMVEEMVRVDVARIESGIEETSAFLSTSDA</sequence>
<dbReference type="AlphaFoldDB" id="A0A5C8NIM8"/>
<feature type="region of interest" description="Disordered" evidence="5">
    <location>
        <begin position="1"/>
        <end position="95"/>
    </location>
</feature>
<organism evidence="7 8">
    <name type="scientific">Aeromicrobium terrae</name>
    <dbReference type="NCBI Taxonomy" id="2498846"/>
    <lineage>
        <taxon>Bacteria</taxon>
        <taxon>Bacillati</taxon>
        <taxon>Actinomycetota</taxon>
        <taxon>Actinomycetes</taxon>
        <taxon>Propionibacteriales</taxon>
        <taxon>Nocardioidaceae</taxon>
        <taxon>Aeromicrobium</taxon>
    </lineage>
</organism>
<feature type="domain" description="NAD(P)-binding" evidence="6">
    <location>
        <begin position="100"/>
        <end position="402"/>
    </location>
</feature>
<evidence type="ECO:0000256" key="2">
    <source>
        <dbReference type="ARBA" id="ARBA00009263"/>
    </source>
</evidence>
<evidence type="ECO:0000256" key="1">
    <source>
        <dbReference type="ARBA" id="ARBA00001937"/>
    </source>
</evidence>
<gene>
    <name evidence="7" type="ORF">FHP06_09270</name>
</gene>
<name>A0A5C8NIM8_9ACTN</name>
<comment type="cofactor">
    <cofactor evidence="1">
        <name>NADP(+)</name>
        <dbReference type="ChEBI" id="CHEBI:58349"/>
    </cofactor>
</comment>
<feature type="compositionally biased region" description="Basic residues" evidence="5">
    <location>
        <begin position="7"/>
        <end position="22"/>
    </location>
</feature>
<dbReference type="CDD" id="cd05260">
    <property type="entry name" value="GDP_MD_SDR_e"/>
    <property type="match status" value="1"/>
</dbReference>
<evidence type="ECO:0000259" key="6">
    <source>
        <dbReference type="Pfam" id="PF16363"/>
    </source>
</evidence>
<dbReference type="OrthoDB" id="9779041at2"/>
<feature type="region of interest" description="Disordered" evidence="5">
    <location>
        <begin position="209"/>
        <end position="253"/>
    </location>
</feature>
<evidence type="ECO:0000256" key="3">
    <source>
        <dbReference type="ARBA" id="ARBA00011989"/>
    </source>
</evidence>
<proteinExistence type="inferred from homology"/>
<dbReference type="InterPro" id="IPR006368">
    <property type="entry name" value="GDP_Man_deHydtase"/>
</dbReference>
<dbReference type="Pfam" id="PF16363">
    <property type="entry name" value="GDP_Man_Dehyd"/>
    <property type="match status" value="1"/>
</dbReference>
<protein>
    <recommendedName>
        <fullName evidence="3">GDP-mannose 4,6-dehydratase</fullName>
        <ecNumber evidence="3">4.2.1.47</ecNumber>
    </recommendedName>
</protein>
<reference evidence="7 8" key="1">
    <citation type="submission" date="2019-06" db="EMBL/GenBank/DDBJ databases">
        <title>Aeromicrobium sp. nov., isolated from a maize field.</title>
        <authorList>
            <person name="Lin S.-Y."/>
            <person name="Tsai C.-F."/>
            <person name="Young C.-C."/>
        </authorList>
    </citation>
    <scope>NUCLEOTIDE SEQUENCE [LARGE SCALE GENOMIC DNA]</scope>
    <source>
        <strain evidence="7 8">CC-CFT486</strain>
    </source>
</reference>
<accession>A0A5C8NIM8</accession>
<dbReference type="SUPFAM" id="SSF51735">
    <property type="entry name" value="NAD(P)-binding Rossmann-fold domains"/>
    <property type="match status" value="1"/>
</dbReference>
<comment type="similarity">
    <text evidence="2">Belongs to the NAD(P)-dependent epimerase/dehydratase family. GDP-mannose 4,6-dehydratase subfamily.</text>
</comment>
<dbReference type="Proteomes" id="UP000321571">
    <property type="component" value="Unassembled WGS sequence"/>
</dbReference>
<dbReference type="Gene3D" id="3.40.50.720">
    <property type="entry name" value="NAD(P)-binding Rossmann-like Domain"/>
    <property type="match status" value="1"/>
</dbReference>
<evidence type="ECO:0000256" key="4">
    <source>
        <dbReference type="ARBA" id="ARBA00023239"/>
    </source>
</evidence>
<dbReference type="Gene3D" id="3.90.25.10">
    <property type="entry name" value="UDP-galactose 4-epimerase, domain 1"/>
    <property type="match status" value="1"/>
</dbReference>
<feature type="compositionally biased region" description="Basic and acidic residues" evidence="5">
    <location>
        <begin position="39"/>
        <end position="54"/>
    </location>
</feature>
<dbReference type="InterPro" id="IPR016040">
    <property type="entry name" value="NAD(P)-bd_dom"/>
</dbReference>
<dbReference type="GO" id="GO:0008446">
    <property type="term" value="F:GDP-mannose 4,6-dehydratase activity"/>
    <property type="evidence" value="ECO:0007669"/>
    <property type="project" value="UniProtKB-EC"/>
</dbReference>
<dbReference type="GO" id="GO:0042351">
    <property type="term" value="P:'de novo' GDP-L-fucose biosynthetic process"/>
    <property type="evidence" value="ECO:0007669"/>
    <property type="project" value="TreeGrafter"/>
</dbReference>
<evidence type="ECO:0000256" key="5">
    <source>
        <dbReference type="SAM" id="MobiDB-lite"/>
    </source>
</evidence>
<evidence type="ECO:0000313" key="7">
    <source>
        <dbReference type="EMBL" id="TXL60621.1"/>
    </source>
</evidence>
<dbReference type="EC" id="4.2.1.47" evidence="3"/>
<comment type="caution">
    <text evidence="7">The sequence shown here is derived from an EMBL/GenBank/DDBJ whole genome shotgun (WGS) entry which is preliminary data.</text>
</comment>
<dbReference type="InterPro" id="IPR036291">
    <property type="entry name" value="NAD(P)-bd_dom_sf"/>
</dbReference>
<keyword evidence="4" id="KW-0456">Lyase</keyword>
<keyword evidence="8" id="KW-1185">Reference proteome</keyword>
<dbReference type="PANTHER" id="PTHR43715">
    <property type="entry name" value="GDP-MANNOSE 4,6-DEHYDRATASE"/>
    <property type="match status" value="1"/>
</dbReference>
<dbReference type="PANTHER" id="PTHR43715:SF1">
    <property type="entry name" value="GDP-MANNOSE 4,6 DEHYDRATASE"/>
    <property type="match status" value="1"/>
</dbReference>